<evidence type="ECO:0000256" key="3">
    <source>
        <dbReference type="ARBA" id="ARBA00023015"/>
    </source>
</evidence>
<sequence length="166" mass="19095">MKSSRENKKQRPEHSRCRALCCSCRVSVSSSEEAESSNSDCFPSVSILAHAMVQEKLDQMIKERQEARHREKRKQRSHGGTKFIVMVAMEKCSYDAREDFRESMVEMIMANRIEDPKDLRRQERAASKQIRASSCLEAETEAFLFGTQLGGLTNVQGEMLLKEMLW</sequence>
<dbReference type="AlphaFoldDB" id="A0A7J7C329"/>
<evidence type="ECO:0000256" key="6">
    <source>
        <dbReference type="RuleBase" id="RU367028"/>
    </source>
</evidence>
<evidence type="ECO:0000256" key="5">
    <source>
        <dbReference type="ARBA" id="ARBA00023242"/>
    </source>
</evidence>
<comment type="subcellular location">
    <subcellularLocation>
        <location evidence="1 6">Nucleus</location>
    </subcellularLocation>
</comment>
<dbReference type="InterPro" id="IPR038933">
    <property type="entry name" value="Ovate"/>
</dbReference>
<accession>A0A7J7C329</accession>
<dbReference type="InParanoid" id="A0A7J7C329"/>
<keyword evidence="4 6" id="KW-0804">Transcription</keyword>
<proteinExistence type="predicted"/>
<name>A0A7J7C329_TRIWF</name>
<evidence type="ECO:0000256" key="2">
    <source>
        <dbReference type="ARBA" id="ARBA00022491"/>
    </source>
</evidence>
<feature type="domain" description="OVATE" evidence="8">
    <location>
        <begin position="93"/>
        <end position="120"/>
    </location>
</feature>
<organism evidence="9 10">
    <name type="scientific">Tripterygium wilfordii</name>
    <name type="common">Thunder God vine</name>
    <dbReference type="NCBI Taxonomy" id="458696"/>
    <lineage>
        <taxon>Eukaryota</taxon>
        <taxon>Viridiplantae</taxon>
        <taxon>Streptophyta</taxon>
        <taxon>Embryophyta</taxon>
        <taxon>Tracheophyta</taxon>
        <taxon>Spermatophyta</taxon>
        <taxon>Magnoliopsida</taxon>
        <taxon>eudicotyledons</taxon>
        <taxon>Gunneridae</taxon>
        <taxon>Pentapetalae</taxon>
        <taxon>rosids</taxon>
        <taxon>fabids</taxon>
        <taxon>Celastrales</taxon>
        <taxon>Celastraceae</taxon>
        <taxon>Tripterygium</taxon>
    </lineage>
</organism>
<dbReference type="InterPro" id="IPR006458">
    <property type="entry name" value="Ovate_C"/>
</dbReference>
<feature type="coiled-coil region" evidence="7">
    <location>
        <begin position="50"/>
        <end position="77"/>
    </location>
</feature>
<evidence type="ECO:0000256" key="7">
    <source>
        <dbReference type="SAM" id="Coils"/>
    </source>
</evidence>
<dbReference type="GO" id="GO:0005634">
    <property type="term" value="C:nucleus"/>
    <property type="evidence" value="ECO:0007669"/>
    <property type="project" value="UniProtKB-SubCell"/>
</dbReference>
<dbReference type="Proteomes" id="UP000593562">
    <property type="component" value="Unassembled WGS sequence"/>
</dbReference>
<evidence type="ECO:0000313" key="10">
    <source>
        <dbReference type="Proteomes" id="UP000593562"/>
    </source>
</evidence>
<comment type="caution">
    <text evidence="9">The sequence shown here is derived from an EMBL/GenBank/DDBJ whole genome shotgun (WGS) entry which is preliminary data.</text>
</comment>
<evidence type="ECO:0000256" key="1">
    <source>
        <dbReference type="ARBA" id="ARBA00004123"/>
    </source>
</evidence>
<gene>
    <name evidence="9" type="ORF">HS088_TW21G00707</name>
</gene>
<evidence type="ECO:0000256" key="4">
    <source>
        <dbReference type="ARBA" id="ARBA00023163"/>
    </source>
</evidence>
<dbReference type="Pfam" id="PF04844">
    <property type="entry name" value="Ovate"/>
    <property type="match status" value="1"/>
</dbReference>
<evidence type="ECO:0000259" key="8">
    <source>
        <dbReference type="Pfam" id="PF04844"/>
    </source>
</evidence>
<dbReference type="PANTHER" id="PTHR33057">
    <property type="entry name" value="TRANSCRIPTION REPRESSOR OFP7-RELATED"/>
    <property type="match status" value="1"/>
</dbReference>
<dbReference type="GO" id="GO:0045892">
    <property type="term" value="P:negative regulation of DNA-templated transcription"/>
    <property type="evidence" value="ECO:0007669"/>
    <property type="project" value="UniProtKB-UniRule"/>
</dbReference>
<keyword evidence="2 6" id="KW-0678">Repressor</keyword>
<keyword evidence="5 6" id="KW-0539">Nucleus</keyword>
<dbReference type="PANTHER" id="PTHR33057:SF114">
    <property type="entry name" value="TRANSCRIPTION REPRESSOR-RELATED"/>
    <property type="match status" value="1"/>
</dbReference>
<keyword evidence="10" id="KW-1185">Reference proteome</keyword>
<protein>
    <recommendedName>
        <fullName evidence="6">Transcription repressor</fullName>
    </recommendedName>
    <alternativeName>
        <fullName evidence="6">Ovate family protein</fullName>
    </alternativeName>
</protein>
<keyword evidence="3 6" id="KW-0805">Transcription regulation</keyword>
<reference evidence="9 10" key="1">
    <citation type="journal article" date="2020" name="Nat. Commun.">
        <title>Genome of Tripterygium wilfordii and identification of cytochrome P450 involved in triptolide biosynthesis.</title>
        <authorList>
            <person name="Tu L."/>
            <person name="Su P."/>
            <person name="Zhang Z."/>
            <person name="Gao L."/>
            <person name="Wang J."/>
            <person name="Hu T."/>
            <person name="Zhou J."/>
            <person name="Zhang Y."/>
            <person name="Zhao Y."/>
            <person name="Liu Y."/>
            <person name="Song Y."/>
            <person name="Tong Y."/>
            <person name="Lu Y."/>
            <person name="Yang J."/>
            <person name="Xu C."/>
            <person name="Jia M."/>
            <person name="Peters R.J."/>
            <person name="Huang L."/>
            <person name="Gao W."/>
        </authorList>
    </citation>
    <scope>NUCLEOTIDE SEQUENCE [LARGE SCALE GENOMIC DNA]</scope>
    <source>
        <strain evidence="10">cv. XIE 37</strain>
        <tissue evidence="9">Leaf</tissue>
    </source>
</reference>
<comment type="function">
    <text evidence="6">Transcriptional repressor that regulates multiple aspects of plant growth and development.</text>
</comment>
<evidence type="ECO:0000313" key="9">
    <source>
        <dbReference type="EMBL" id="KAF5728559.1"/>
    </source>
</evidence>
<dbReference type="EMBL" id="JAAARO010000021">
    <property type="protein sequence ID" value="KAF5728559.1"/>
    <property type="molecule type" value="Genomic_DNA"/>
</dbReference>
<keyword evidence="7" id="KW-0175">Coiled coil</keyword>